<dbReference type="Proteomes" id="UP001139035">
    <property type="component" value="Unassembled WGS sequence"/>
</dbReference>
<name>A0A9X1P2C5_9HYPH</name>
<keyword evidence="2" id="KW-1185">Reference proteome</keyword>
<accession>A0A9X1P2C5</accession>
<evidence type="ECO:0000313" key="1">
    <source>
        <dbReference type="EMBL" id="MCE7028011.1"/>
    </source>
</evidence>
<organism evidence="1 2">
    <name type="scientific">Jiella avicenniae</name>
    <dbReference type="NCBI Taxonomy" id="2907202"/>
    <lineage>
        <taxon>Bacteria</taxon>
        <taxon>Pseudomonadati</taxon>
        <taxon>Pseudomonadota</taxon>
        <taxon>Alphaproteobacteria</taxon>
        <taxon>Hyphomicrobiales</taxon>
        <taxon>Aurantimonadaceae</taxon>
        <taxon>Jiella</taxon>
    </lineage>
</organism>
<evidence type="ECO:0000313" key="2">
    <source>
        <dbReference type="Proteomes" id="UP001139035"/>
    </source>
</evidence>
<proteinExistence type="predicted"/>
<gene>
    <name evidence="1" type="ORF">LZD57_08410</name>
</gene>
<dbReference type="EMBL" id="JAJUWU010000007">
    <property type="protein sequence ID" value="MCE7028011.1"/>
    <property type="molecule type" value="Genomic_DNA"/>
</dbReference>
<dbReference type="AlphaFoldDB" id="A0A9X1P2C5"/>
<comment type="caution">
    <text evidence="1">The sequence shown here is derived from an EMBL/GenBank/DDBJ whole genome shotgun (WGS) entry which is preliminary data.</text>
</comment>
<reference evidence="1" key="1">
    <citation type="submission" date="2022-01" db="EMBL/GenBank/DDBJ databases">
        <title>Jiella avicenniae sp. nov., a novel endophytic bacterium isolated from bark of Avicennia marina.</title>
        <authorList>
            <person name="Tuo L."/>
        </authorList>
    </citation>
    <scope>NUCLEOTIDE SEQUENCE</scope>
    <source>
        <strain evidence="1">CBK1P-4</strain>
    </source>
</reference>
<dbReference type="RefSeq" id="WP_233719166.1">
    <property type="nucleotide sequence ID" value="NZ_JAJUWU010000007.1"/>
</dbReference>
<sequence>MVVYYMDSDLPAGAIPRQRQYRIIRDRLSESEISEVHAYLNELIGDSDIETSSWIPRKSDWSDTPLFPIYKKAARMNEELAAQFFGILVFKTFMERDDEWITGRFELDGAPLPGRTYFKKRY</sequence>
<protein>
    <submittedName>
        <fullName evidence="1">Uncharacterized protein</fullName>
    </submittedName>
</protein>